<evidence type="ECO:0000256" key="3">
    <source>
        <dbReference type="ARBA" id="ARBA00022692"/>
    </source>
</evidence>
<keyword evidence="3 6" id="KW-0812">Transmembrane</keyword>
<evidence type="ECO:0000256" key="6">
    <source>
        <dbReference type="SAM" id="Phobius"/>
    </source>
</evidence>
<dbReference type="Proteomes" id="UP000270185">
    <property type="component" value="Chromosome"/>
</dbReference>
<organism evidence="7 8">
    <name type="scientific">Kaistella carnis</name>
    <dbReference type="NCBI Taxonomy" id="1241979"/>
    <lineage>
        <taxon>Bacteria</taxon>
        <taxon>Pseudomonadati</taxon>
        <taxon>Bacteroidota</taxon>
        <taxon>Flavobacteriia</taxon>
        <taxon>Flavobacteriales</taxon>
        <taxon>Weeksellaceae</taxon>
        <taxon>Chryseobacterium group</taxon>
        <taxon>Kaistella</taxon>
    </lineage>
</organism>
<keyword evidence="4 6" id="KW-1133">Transmembrane helix</keyword>
<dbReference type="InterPro" id="IPR001123">
    <property type="entry name" value="LeuE-type"/>
</dbReference>
<feature type="transmembrane region" description="Helical" evidence="6">
    <location>
        <begin position="188"/>
        <end position="204"/>
    </location>
</feature>
<evidence type="ECO:0000256" key="2">
    <source>
        <dbReference type="ARBA" id="ARBA00022475"/>
    </source>
</evidence>
<name>A0A3G8XXU9_9FLAO</name>
<keyword evidence="5 6" id="KW-0472">Membrane</keyword>
<gene>
    <name evidence="7" type="ORF">EIB73_10410</name>
</gene>
<feature type="transmembrane region" description="Helical" evidence="6">
    <location>
        <begin position="112"/>
        <end position="135"/>
    </location>
</feature>
<dbReference type="PANTHER" id="PTHR30086">
    <property type="entry name" value="ARGININE EXPORTER PROTEIN ARGO"/>
    <property type="match status" value="1"/>
</dbReference>
<dbReference type="PANTHER" id="PTHR30086:SF20">
    <property type="entry name" value="ARGININE EXPORTER PROTEIN ARGO-RELATED"/>
    <property type="match status" value="1"/>
</dbReference>
<feature type="transmembrane region" description="Helical" evidence="6">
    <location>
        <begin position="73"/>
        <end position="91"/>
    </location>
</feature>
<protein>
    <submittedName>
        <fullName evidence="7">Lysine transporter LysE</fullName>
    </submittedName>
</protein>
<feature type="transmembrane region" description="Helical" evidence="6">
    <location>
        <begin position="6"/>
        <end position="28"/>
    </location>
</feature>
<sequence length="227" mass="26136">MIELILSAVGLGIMLSLVFIGPIFFLLIETSFSRGPKHAFTLDLGVVFADIICIAASYFASGDLVQIIDKHPGFYRITAFIVFIYALYMIVSKTKMRLQGEEKMIGQNYFKTFLNGFFFNILNIGVVLFWLVTVISVRNAYPELQDFLLYMGLVVGTYLIIDIFKIYLAKIFHYKLTQNLANQIRRGVGFILLAFSIFIFLQSFKKFNQFDKKLEEAERTEQKVLHQ</sequence>
<reference evidence="8" key="1">
    <citation type="submission" date="2018-11" db="EMBL/GenBank/DDBJ databases">
        <title>Proposal to divide the Flavobacteriaceae and reorganize its genera based on Amino Acid Identity values calculated from whole genome sequences.</title>
        <authorList>
            <person name="Nicholson A.C."/>
            <person name="Gulvik C.A."/>
            <person name="Whitney A.M."/>
            <person name="Humrighouse B.W."/>
            <person name="Bell M."/>
            <person name="Holmes B."/>
            <person name="Steigerwalt A.G."/>
            <person name="Villarma A."/>
            <person name="Sheth M."/>
            <person name="Batra D."/>
            <person name="Pryor J."/>
            <person name="Bernardet J.-F."/>
            <person name="Hugo C."/>
            <person name="Kampfer P."/>
            <person name="Newman J.D."/>
            <person name="McQuiston J.R."/>
        </authorList>
    </citation>
    <scope>NUCLEOTIDE SEQUENCE [LARGE SCALE GENOMIC DNA]</scope>
    <source>
        <strain evidence="8">G0081</strain>
    </source>
</reference>
<evidence type="ECO:0000256" key="4">
    <source>
        <dbReference type="ARBA" id="ARBA00022989"/>
    </source>
</evidence>
<keyword evidence="2" id="KW-1003">Cell membrane</keyword>
<evidence type="ECO:0000313" key="7">
    <source>
        <dbReference type="EMBL" id="AZI33571.1"/>
    </source>
</evidence>
<dbReference type="Pfam" id="PF01810">
    <property type="entry name" value="LysE"/>
    <property type="match status" value="1"/>
</dbReference>
<evidence type="ECO:0000256" key="1">
    <source>
        <dbReference type="ARBA" id="ARBA00004651"/>
    </source>
</evidence>
<dbReference type="RefSeq" id="WP_125025162.1">
    <property type="nucleotide sequence ID" value="NZ_CP034159.1"/>
</dbReference>
<comment type="subcellular location">
    <subcellularLocation>
        <location evidence="1">Cell membrane</location>
        <topology evidence="1">Multi-pass membrane protein</topology>
    </subcellularLocation>
</comment>
<evidence type="ECO:0000256" key="5">
    <source>
        <dbReference type="ARBA" id="ARBA00023136"/>
    </source>
</evidence>
<proteinExistence type="predicted"/>
<evidence type="ECO:0000313" key="8">
    <source>
        <dbReference type="Proteomes" id="UP000270185"/>
    </source>
</evidence>
<dbReference type="OrthoDB" id="679767at2"/>
<keyword evidence="8" id="KW-1185">Reference proteome</keyword>
<feature type="transmembrane region" description="Helical" evidence="6">
    <location>
        <begin position="40"/>
        <end position="61"/>
    </location>
</feature>
<accession>A0A3G8XXU9</accession>
<dbReference type="GO" id="GO:0015171">
    <property type="term" value="F:amino acid transmembrane transporter activity"/>
    <property type="evidence" value="ECO:0007669"/>
    <property type="project" value="TreeGrafter"/>
</dbReference>
<dbReference type="EMBL" id="CP034159">
    <property type="protein sequence ID" value="AZI33571.1"/>
    <property type="molecule type" value="Genomic_DNA"/>
</dbReference>
<feature type="transmembrane region" description="Helical" evidence="6">
    <location>
        <begin position="147"/>
        <end position="168"/>
    </location>
</feature>
<dbReference type="KEGG" id="ccas:EIB73_10410"/>
<dbReference type="GO" id="GO:0005886">
    <property type="term" value="C:plasma membrane"/>
    <property type="evidence" value="ECO:0007669"/>
    <property type="project" value="UniProtKB-SubCell"/>
</dbReference>
<dbReference type="AlphaFoldDB" id="A0A3G8XXU9"/>